<reference evidence="1" key="1">
    <citation type="submission" date="2020-05" db="EMBL/GenBank/DDBJ databases">
        <authorList>
            <person name="Rincon C."/>
            <person name="Sanders R I."/>
            <person name="Robbins C."/>
            <person name="Chaturvedi A."/>
        </authorList>
    </citation>
    <scope>NUCLEOTIDE SEQUENCE</scope>
    <source>
        <strain evidence="1">CHB12</strain>
    </source>
</reference>
<comment type="caution">
    <text evidence="1">The sequence shown here is derived from an EMBL/GenBank/DDBJ whole genome shotgun (WGS) entry which is preliminary data.</text>
</comment>
<evidence type="ECO:0000313" key="1">
    <source>
        <dbReference type="EMBL" id="CAB5358687.1"/>
    </source>
</evidence>
<dbReference type="OrthoDB" id="2340513at2759"/>
<sequence length="126" mass="13918">MGGLAPIDSYLSTFDNTLQDKVLDTNEQYTNLTSYVQYTSPTHLTSYIAPDEQYADDILTHFISYTPDRYAATLAHFTSNIDDTALTQPTSFVAPDADNTLIQYASPTCPMSYPSEPSLPTSDDTL</sequence>
<evidence type="ECO:0000313" key="2">
    <source>
        <dbReference type="Proteomes" id="UP000684084"/>
    </source>
</evidence>
<organism evidence="1 2">
    <name type="scientific">Rhizophagus irregularis</name>
    <dbReference type="NCBI Taxonomy" id="588596"/>
    <lineage>
        <taxon>Eukaryota</taxon>
        <taxon>Fungi</taxon>
        <taxon>Fungi incertae sedis</taxon>
        <taxon>Mucoromycota</taxon>
        <taxon>Glomeromycotina</taxon>
        <taxon>Glomeromycetes</taxon>
        <taxon>Glomerales</taxon>
        <taxon>Glomeraceae</taxon>
        <taxon>Rhizophagus</taxon>
    </lineage>
</organism>
<gene>
    <name evidence="1" type="ORF">CHRIB12_LOCUS7352</name>
</gene>
<dbReference type="VEuPathDB" id="FungiDB:RhiirFUN_020109"/>
<dbReference type="EMBL" id="CAGKOT010000013">
    <property type="protein sequence ID" value="CAB5358687.1"/>
    <property type="molecule type" value="Genomic_DNA"/>
</dbReference>
<name>A0A915Z2S2_9GLOM</name>
<dbReference type="Proteomes" id="UP000684084">
    <property type="component" value="Unassembled WGS sequence"/>
</dbReference>
<proteinExistence type="predicted"/>
<dbReference type="AlphaFoldDB" id="A0A915Z2S2"/>
<accession>A0A915Z2S2</accession>
<protein>
    <submittedName>
        <fullName evidence="1">Uncharacterized protein</fullName>
    </submittedName>
</protein>